<evidence type="ECO:0000256" key="3">
    <source>
        <dbReference type="ARBA" id="ARBA00007131"/>
    </source>
</evidence>
<organism evidence="18 19">
    <name type="scientific">Sorangium cellulosum</name>
    <name type="common">Polyangium cellulosum</name>
    <dbReference type="NCBI Taxonomy" id="56"/>
    <lineage>
        <taxon>Bacteria</taxon>
        <taxon>Pseudomonadati</taxon>
        <taxon>Myxococcota</taxon>
        <taxon>Polyangia</taxon>
        <taxon>Polyangiales</taxon>
        <taxon>Polyangiaceae</taxon>
        <taxon>Sorangium</taxon>
    </lineage>
</organism>
<comment type="function">
    <text evidence="16">Catalyzes the transfer of a two-carbon ketol group from a ketose donor to an aldose acceptor, via a covalent intermediate with the cofactor thiamine pyrophosphate.</text>
</comment>
<reference evidence="18 19" key="1">
    <citation type="submission" date="2015-09" db="EMBL/GenBank/DDBJ databases">
        <title>Sorangium comparison.</title>
        <authorList>
            <person name="Zaburannyi N."/>
            <person name="Bunk B."/>
            <person name="Overmann J."/>
            <person name="Mueller R."/>
        </authorList>
    </citation>
    <scope>NUCLEOTIDE SEQUENCE [LARGE SCALE GENOMIC DNA]</scope>
    <source>
        <strain evidence="18 19">So ce26</strain>
    </source>
</reference>
<feature type="site" description="Important for catalytic activity" evidence="15">
    <location>
        <position position="265"/>
    </location>
</feature>
<dbReference type="EMBL" id="CP012673">
    <property type="protein sequence ID" value="AUX43407.1"/>
    <property type="molecule type" value="Genomic_DNA"/>
</dbReference>
<evidence type="ECO:0000256" key="1">
    <source>
        <dbReference type="ARBA" id="ARBA00001913"/>
    </source>
</evidence>
<comment type="cofactor">
    <cofactor evidence="1">
        <name>Ca(2+)</name>
        <dbReference type="ChEBI" id="CHEBI:29108"/>
    </cofactor>
</comment>
<evidence type="ECO:0000256" key="4">
    <source>
        <dbReference type="ARBA" id="ARBA00011738"/>
    </source>
</evidence>
<feature type="binding site" evidence="12">
    <location>
        <position position="473"/>
    </location>
    <ligand>
        <name>substrate</name>
    </ligand>
</feature>
<keyword evidence="6 16" id="KW-0808">Transferase</keyword>
<accession>A0A2L0EVS8</accession>
<evidence type="ECO:0000256" key="14">
    <source>
        <dbReference type="PIRSR" id="PIRSR605478-4"/>
    </source>
</evidence>
<feature type="binding site" evidence="12">
    <location>
        <position position="357"/>
    </location>
    <ligand>
        <name>substrate</name>
    </ligand>
</feature>
<dbReference type="Pfam" id="PF22613">
    <property type="entry name" value="Transketolase_C_1"/>
    <property type="match status" value="1"/>
</dbReference>
<feature type="binding site" evidence="12">
    <location>
        <position position="520"/>
    </location>
    <ligand>
        <name>substrate</name>
    </ligand>
</feature>
<dbReference type="InterPro" id="IPR005478">
    <property type="entry name" value="Transketolase_bac-like"/>
</dbReference>
<evidence type="ECO:0000256" key="16">
    <source>
        <dbReference type="RuleBase" id="RU004996"/>
    </source>
</evidence>
<evidence type="ECO:0000256" key="12">
    <source>
        <dbReference type="PIRSR" id="PIRSR605478-2"/>
    </source>
</evidence>
<evidence type="ECO:0000259" key="17">
    <source>
        <dbReference type="SMART" id="SM00861"/>
    </source>
</evidence>
<comment type="cofactor">
    <cofactor evidence="13">
        <name>thiamine diphosphate</name>
        <dbReference type="ChEBI" id="CHEBI:58937"/>
    </cofactor>
    <text evidence="13">Binds 1 thiamine pyrophosphate per subunit. During the reaction, the substrate forms a covalent intermediate with the cofactor.</text>
</comment>
<keyword evidence="7 14" id="KW-0479">Metal-binding</keyword>
<feature type="binding site" evidence="12">
    <location>
        <position position="265"/>
    </location>
    <ligand>
        <name>substrate</name>
    </ligand>
</feature>
<dbReference type="Pfam" id="PF02779">
    <property type="entry name" value="Transket_pyr"/>
    <property type="match status" value="1"/>
</dbReference>
<name>A0A2L0EVS8_SORCE</name>
<dbReference type="SUPFAM" id="SSF52518">
    <property type="entry name" value="Thiamin diphosphate-binding fold (THDP-binding)"/>
    <property type="match status" value="2"/>
</dbReference>
<evidence type="ECO:0000256" key="10">
    <source>
        <dbReference type="NCBIfam" id="TIGR00232"/>
    </source>
</evidence>
<feature type="binding site" evidence="12">
    <location>
        <position position="469"/>
    </location>
    <ligand>
        <name>substrate</name>
    </ligand>
</feature>
<evidence type="ECO:0000256" key="13">
    <source>
        <dbReference type="PIRSR" id="PIRSR605478-3"/>
    </source>
</evidence>
<dbReference type="SMART" id="SM00861">
    <property type="entry name" value="Transket_pyr"/>
    <property type="match status" value="1"/>
</dbReference>
<feature type="binding site" evidence="14">
    <location>
        <position position="188"/>
    </location>
    <ligand>
        <name>Mg(2+)</name>
        <dbReference type="ChEBI" id="CHEBI:18420"/>
    </ligand>
</feature>
<dbReference type="GO" id="GO:0004802">
    <property type="term" value="F:transketolase activity"/>
    <property type="evidence" value="ECO:0007669"/>
    <property type="project" value="UniProtKB-UniRule"/>
</dbReference>
<evidence type="ECO:0000256" key="9">
    <source>
        <dbReference type="ARBA" id="ARBA00023052"/>
    </source>
</evidence>
<feature type="binding site" evidence="14">
    <location>
        <position position="190"/>
    </location>
    <ligand>
        <name>Mg(2+)</name>
        <dbReference type="ChEBI" id="CHEBI:18420"/>
    </ligand>
</feature>
<evidence type="ECO:0000256" key="2">
    <source>
        <dbReference type="ARBA" id="ARBA00001941"/>
    </source>
</evidence>
<dbReference type="Pfam" id="PF00456">
    <property type="entry name" value="Transketolase_N"/>
    <property type="match status" value="1"/>
</dbReference>
<dbReference type="InterPro" id="IPR033247">
    <property type="entry name" value="Transketolase_fam"/>
</dbReference>
<sequence length="662" mass="70674">MPDFAKLAAACTMARGLAMDAVHACSSGHLGLPLGAAEIGAVLYGDLLRHDPSEPHWLNRDRFVLSAGHGSMFLYGWLHLAGYPVSIDDIRRFRQWESKTPGHPEYHYTEGVEATTGPLGQGVGNAVGHAVAAKMLAARYNTKEHTIFDLTVYCLAGDGCLQEGVAAEAASFAGHFKLDNLVLIYDANDVTLDAMAAKTQSEDTGKRFEAYGFEVLRVEQGNDLEAVHKVLSQARASKSGKPKFVIAHTLIGKGIPEVAGTQKAHGEGGAKFVDAARKNLGLPPEHFYVSEEVKQFFAGRREVLGKARAAWEATFAAWREKNPELAQQLDDALAKKVPADLDARVPAFAAGTKVATRKAGETVLQAVAGAVPSLIGASADLYGSTFNYIASSTDFDPEHLAGRNIRAGIREHGMGAIMNGIAYHGGVRPSGATFLVFADYLRPSIRLAALSHLPVIYIFTHDSVGVGEDGPTHQPVETVAGLRAIVDLDVIRPADAEETAGAWIAALERTDHPTVLALTRQAVPLLPGDAATKREGVRRGAYILVKETAALETILIATGSEVQHAVEAAKKLGAGVRVVSMPCVERFARQDRTYREAVLPAACTRRVSIEAGVTFGWHQWVGSKGLALGIDRYGTSAPGDIVLDRLGMNAQAVIQAVQDLVP</sequence>
<feature type="domain" description="Transketolase-like pyrimidine-binding" evidence="17">
    <location>
        <begin position="354"/>
        <end position="525"/>
    </location>
</feature>
<dbReference type="GO" id="GO:0009052">
    <property type="term" value="P:pentose-phosphate shunt, non-oxidative branch"/>
    <property type="evidence" value="ECO:0007669"/>
    <property type="project" value="UniProtKB-ARBA"/>
</dbReference>
<comment type="subunit">
    <text evidence="4 16">Homodimer.</text>
</comment>
<dbReference type="FunFam" id="3.40.50.970:FF:000003">
    <property type="entry name" value="Transketolase"/>
    <property type="match status" value="1"/>
</dbReference>
<comment type="similarity">
    <text evidence="3 16">Belongs to the transketolase family.</text>
</comment>
<comment type="cofactor">
    <cofactor evidence="2">
        <name>Co(2+)</name>
        <dbReference type="ChEBI" id="CHEBI:48828"/>
    </cofactor>
</comment>
<dbReference type="Gene3D" id="3.40.50.920">
    <property type="match status" value="1"/>
</dbReference>
<evidence type="ECO:0000256" key="11">
    <source>
        <dbReference type="PIRSR" id="PIRSR605478-1"/>
    </source>
</evidence>
<feature type="active site" description="Proton donor" evidence="11">
    <location>
        <position position="411"/>
    </location>
</feature>
<feature type="binding site" evidence="13">
    <location>
        <position position="437"/>
    </location>
    <ligand>
        <name>thiamine diphosphate</name>
        <dbReference type="ChEBI" id="CHEBI:58937"/>
    </ligand>
</feature>
<dbReference type="InterPro" id="IPR009014">
    <property type="entry name" value="Transketo_C/PFOR_II"/>
</dbReference>
<feature type="binding site" evidence="12">
    <location>
        <position position="29"/>
    </location>
    <ligand>
        <name>substrate</name>
    </ligand>
</feature>
<keyword evidence="8 14" id="KW-0460">Magnesium</keyword>
<feature type="binding site" evidence="13">
    <location>
        <position position="188"/>
    </location>
    <ligand>
        <name>thiamine diphosphate</name>
        <dbReference type="ChEBI" id="CHEBI:58937"/>
    </ligand>
</feature>
<dbReference type="InterPro" id="IPR055152">
    <property type="entry name" value="Transketolase-like_C_2"/>
</dbReference>
<dbReference type="GO" id="GO:0046872">
    <property type="term" value="F:metal ion binding"/>
    <property type="evidence" value="ECO:0007669"/>
    <property type="project" value="UniProtKB-KW"/>
</dbReference>
<gene>
    <name evidence="18" type="primary">tkt</name>
    <name evidence="18" type="ORF">SOCE26_048550</name>
</gene>
<comment type="cofactor">
    <cofactor evidence="14">
        <name>Mg(2+)</name>
        <dbReference type="ChEBI" id="CHEBI:18420"/>
    </cofactor>
    <text evidence="14">Binds 1 Mg(2+) ion per subunit. Can also utilize other divalent metal cations, such as Ca(2+), Mn(2+) and Co(2+).</text>
</comment>
<dbReference type="SUPFAM" id="SSF52922">
    <property type="entry name" value="TK C-terminal domain-like"/>
    <property type="match status" value="1"/>
</dbReference>
<dbReference type="PANTHER" id="PTHR43522:SF10">
    <property type="entry name" value="TRANSKETOLASE"/>
    <property type="match status" value="1"/>
</dbReference>
<dbReference type="Gene3D" id="3.40.50.970">
    <property type="match status" value="2"/>
</dbReference>
<feature type="binding site" evidence="12">
    <location>
        <position position="461"/>
    </location>
    <ligand>
        <name>substrate</name>
    </ligand>
</feature>
<evidence type="ECO:0000313" key="19">
    <source>
        <dbReference type="Proteomes" id="UP000238348"/>
    </source>
</evidence>
<proteinExistence type="inferred from homology"/>
<dbReference type="FunFam" id="3.40.50.970:FF:000004">
    <property type="entry name" value="Transketolase"/>
    <property type="match status" value="1"/>
</dbReference>
<comment type="catalytic activity">
    <reaction evidence="16">
        <text>D-sedoheptulose 7-phosphate + D-glyceraldehyde 3-phosphate = aldehydo-D-ribose 5-phosphate + D-xylulose 5-phosphate</text>
        <dbReference type="Rhea" id="RHEA:10508"/>
        <dbReference type="ChEBI" id="CHEBI:57483"/>
        <dbReference type="ChEBI" id="CHEBI:57737"/>
        <dbReference type="ChEBI" id="CHEBI:58273"/>
        <dbReference type="ChEBI" id="CHEBI:59776"/>
        <dbReference type="EC" id="2.2.1.1"/>
    </reaction>
</comment>
<dbReference type="EC" id="2.2.1.1" evidence="5 10"/>
<dbReference type="AlphaFoldDB" id="A0A2L0EVS8"/>
<dbReference type="NCBIfam" id="TIGR00232">
    <property type="entry name" value="tktlase_bact"/>
    <property type="match status" value="1"/>
</dbReference>
<dbReference type="InterPro" id="IPR005475">
    <property type="entry name" value="Transketolase-like_Pyr-bd"/>
</dbReference>
<comment type="cofactor">
    <cofactor evidence="16">
        <name>Mg(2+)</name>
        <dbReference type="ChEBI" id="CHEBI:18420"/>
    </cofactor>
    <cofactor evidence="16">
        <name>Ca(2+)</name>
        <dbReference type="ChEBI" id="CHEBI:29108"/>
    </cofactor>
    <cofactor evidence="16">
        <name>Mn(2+)</name>
        <dbReference type="ChEBI" id="CHEBI:29035"/>
    </cofactor>
    <cofactor evidence="16">
        <name>Co(2+)</name>
        <dbReference type="ChEBI" id="CHEBI:48828"/>
    </cofactor>
    <text evidence="16">Binds 1 Mg(2+) ion per subunit. Can also utilize other divalent metal cations, such as Ca(2+), Mn(2+) and Co(2+).</text>
</comment>
<evidence type="ECO:0000256" key="8">
    <source>
        <dbReference type="ARBA" id="ARBA00022842"/>
    </source>
</evidence>
<feature type="binding site" evidence="14">
    <location>
        <position position="158"/>
    </location>
    <ligand>
        <name>Mg(2+)</name>
        <dbReference type="ChEBI" id="CHEBI:18420"/>
    </ligand>
</feature>
<feature type="binding site" evidence="13">
    <location>
        <position position="159"/>
    </location>
    <ligand>
        <name>thiamine diphosphate</name>
        <dbReference type="ChEBI" id="CHEBI:58937"/>
    </ligand>
</feature>
<dbReference type="OrthoDB" id="8732661at2"/>
<dbReference type="RefSeq" id="WP_104987412.1">
    <property type="nucleotide sequence ID" value="NZ_CP012673.1"/>
</dbReference>
<dbReference type="FunFam" id="3.40.50.920:FF:000003">
    <property type="entry name" value="Transketolase"/>
    <property type="match status" value="1"/>
</dbReference>
<evidence type="ECO:0000313" key="18">
    <source>
        <dbReference type="EMBL" id="AUX43407.1"/>
    </source>
</evidence>
<keyword evidence="9 13" id="KW-0786">Thiamine pyrophosphate</keyword>
<dbReference type="CDD" id="cd07033">
    <property type="entry name" value="TPP_PYR_DXS_TK_like"/>
    <property type="match status" value="1"/>
</dbReference>
<dbReference type="GO" id="GO:0005829">
    <property type="term" value="C:cytosol"/>
    <property type="evidence" value="ECO:0007669"/>
    <property type="project" value="TreeGrafter"/>
</dbReference>
<feature type="site" description="Important for catalytic activity" evidence="15">
    <location>
        <position position="29"/>
    </location>
</feature>
<dbReference type="PROSITE" id="PS00801">
    <property type="entry name" value="TRANSKETOLASE_1"/>
    <property type="match status" value="1"/>
</dbReference>
<dbReference type="InterPro" id="IPR005474">
    <property type="entry name" value="Transketolase_N"/>
</dbReference>
<feature type="binding site" evidence="12">
    <location>
        <position position="384"/>
    </location>
    <ligand>
        <name>substrate</name>
    </ligand>
</feature>
<feature type="binding site" evidence="13">
    <location>
        <position position="69"/>
    </location>
    <ligand>
        <name>thiamine diphosphate</name>
        <dbReference type="ChEBI" id="CHEBI:58937"/>
    </ligand>
</feature>
<evidence type="ECO:0000256" key="15">
    <source>
        <dbReference type="PIRSR" id="PIRSR605478-5"/>
    </source>
</evidence>
<dbReference type="InterPro" id="IPR049557">
    <property type="entry name" value="Transketolase_CS"/>
</dbReference>
<dbReference type="PANTHER" id="PTHR43522">
    <property type="entry name" value="TRANSKETOLASE"/>
    <property type="match status" value="1"/>
</dbReference>
<evidence type="ECO:0000256" key="6">
    <source>
        <dbReference type="ARBA" id="ARBA00022679"/>
    </source>
</evidence>
<feature type="binding site" evidence="13">
    <location>
        <begin position="117"/>
        <end position="119"/>
    </location>
    <ligand>
        <name>thiamine diphosphate</name>
        <dbReference type="ChEBI" id="CHEBI:58937"/>
    </ligand>
</feature>
<feature type="binding site" evidence="13">
    <location>
        <position position="265"/>
    </location>
    <ligand>
        <name>thiamine diphosphate</name>
        <dbReference type="ChEBI" id="CHEBI:58937"/>
    </ligand>
</feature>
<dbReference type="Proteomes" id="UP000238348">
    <property type="component" value="Chromosome"/>
</dbReference>
<dbReference type="PROSITE" id="PS00802">
    <property type="entry name" value="TRANSKETOLASE_2"/>
    <property type="match status" value="1"/>
</dbReference>
<evidence type="ECO:0000256" key="7">
    <source>
        <dbReference type="ARBA" id="ARBA00022723"/>
    </source>
</evidence>
<protein>
    <recommendedName>
        <fullName evidence="5 10">Transketolase</fullName>
        <ecNumber evidence="5 10">2.2.1.1</ecNumber>
    </recommendedName>
</protein>
<dbReference type="InterPro" id="IPR029061">
    <property type="entry name" value="THDP-binding"/>
</dbReference>
<keyword evidence="16" id="KW-0106">Calcium</keyword>
<dbReference type="CDD" id="cd02012">
    <property type="entry name" value="TPP_TK"/>
    <property type="match status" value="1"/>
</dbReference>
<dbReference type="InterPro" id="IPR020826">
    <property type="entry name" value="Transketolase_BS"/>
</dbReference>
<evidence type="ECO:0000256" key="5">
    <source>
        <dbReference type="ARBA" id="ARBA00013152"/>
    </source>
</evidence>